<dbReference type="AlphaFoldDB" id="A0AAD4YAS0"/>
<reference evidence="2" key="1">
    <citation type="submission" date="2022-03" db="EMBL/GenBank/DDBJ databases">
        <title>Genomic analyses of argali, domestic sheep and their hybrids provide insights into chromosomal evolution, heterosis and genetic basis of agronomic traits.</title>
        <authorList>
            <person name="Li M."/>
        </authorList>
    </citation>
    <scope>NUCLEOTIDE SEQUENCE</scope>
    <source>
        <strain evidence="2">CAU-MHL-2022a</strain>
        <tissue evidence="2">Skin</tissue>
    </source>
</reference>
<comment type="caution">
    <text evidence="2">The sequence shown here is derived from an EMBL/GenBank/DDBJ whole genome shotgun (WGS) entry which is preliminary data.</text>
</comment>
<name>A0AAD4YAS0_OVIAM</name>
<feature type="compositionally biased region" description="Polar residues" evidence="1">
    <location>
        <begin position="139"/>
        <end position="151"/>
    </location>
</feature>
<keyword evidence="3" id="KW-1185">Reference proteome</keyword>
<dbReference type="EMBL" id="JAKZEL010000009">
    <property type="protein sequence ID" value="KAI4540492.1"/>
    <property type="molecule type" value="Genomic_DNA"/>
</dbReference>
<accession>A0AAD4YAS0</accession>
<organism evidence="2 3">
    <name type="scientific">Ovis ammon polii</name>
    <dbReference type="NCBI Taxonomy" id="230172"/>
    <lineage>
        <taxon>Eukaryota</taxon>
        <taxon>Metazoa</taxon>
        <taxon>Chordata</taxon>
        <taxon>Craniata</taxon>
        <taxon>Vertebrata</taxon>
        <taxon>Euteleostomi</taxon>
        <taxon>Mammalia</taxon>
        <taxon>Eutheria</taxon>
        <taxon>Laurasiatheria</taxon>
        <taxon>Artiodactyla</taxon>
        <taxon>Ruminantia</taxon>
        <taxon>Pecora</taxon>
        <taxon>Bovidae</taxon>
        <taxon>Caprinae</taxon>
        <taxon>Ovis</taxon>
    </lineage>
</organism>
<evidence type="ECO:0000256" key="1">
    <source>
        <dbReference type="SAM" id="MobiDB-lite"/>
    </source>
</evidence>
<evidence type="ECO:0000313" key="2">
    <source>
        <dbReference type="EMBL" id="KAI4540492.1"/>
    </source>
</evidence>
<dbReference type="Proteomes" id="UP001214576">
    <property type="component" value="Unassembled WGS sequence"/>
</dbReference>
<protein>
    <submittedName>
        <fullName evidence="2">Uncharacterized protein</fullName>
    </submittedName>
</protein>
<sequence>MAPNTKLASEEIAAVFPPEKLESLPLLVPLQSARSFLDKESRLTSPTCGSRTSKTTALTDKYTNSGNVLLRHEQDVVHWKVIEIGPRLSNLEDLQSYFDGSKFGISKASPSLAKLKLTLLSENGFERFRPVVHMANPSPVVSTPKMLQSDPQLGRLSMPVSSEGTERRRHDPERENLGVFAGVFIFKMAHENIENYISEFIQRQNNRTTKIPKQYTYLSKNRHFLSRTKNLPDGSFTSPPTEMRSPSFDRLVGNSLVISDMAKETTEGIKLQKRNYKQDFREEEISYNGRDHLPASLISCADEYVEKIDVGMTFRPCLEITEHFGLLDSGFILVRVSTNTETSEIPVKTQFGFLLS</sequence>
<proteinExistence type="predicted"/>
<evidence type="ECO:0000313" key="3">
    <source>
        <dbReference type="Proteomes" id="UP001214576"/>
    </source>
</evidence>
<gene>
    <name evidence="2" type="ORF">MG293_009533</name>
</gene>
<feature type="region of interest" description="Disordered" evidence="1">
    <location>
        <begin position="139"/>
        <end position="171"/>
    </location>
</feature>